<name>A0A7J5ZJG1_DISMA</name>
<dbReference type="EMBL" id="JAAKFY010000002">
    <property type="protein sequence ID" value="KAF3861201.1"/>
    <property type="molecule type" value="Genomic_DNA"/>
</dbReference>
<keyword evidence="2" id="KW-1185">Reference proteome</keyword>
<dbReference type="Proteomes" id="UP000518266">
    <property type="component" value="Unassembled WGS sequence"/>
</dbReference>
<evidence type="ECO:0000313" key="1">
    <source>
        <dbReference type="EMBL" id="KAF3861201.1"/>
    </source>
</evidence>
<dbReference type="AlphaFoldDB" id="A0A7J5ZJG1"/>
<sequence>MELQLLCVKPPDASSHGAAAALCETTGCLHMDLQLLCRLYGNNLRHHNAAAAVLHLWFYTQTRENISCSTSQLFYICGSTLRPERTSAVLHHSCSTSVVLHSDLREHQLFYITAVLHLWFYTQTRENISCSTSQLFYICGSLLRPERTSALFYICGSTLRPERTSAVLHHSCSTSVVLYSDLREHQLFYITAVLHLWFYTQNVENISCSTSQLFYICGSTLRPERTSAVLHHSCSTYVVLYSDLREHQLCSTSVVLYSDLREHQLFYITAVLHLWFYTQKVENISCSISQLFYICGSTLRPERTSAVLHHSCSTSVVLHSDLREHQLFYITAVLHLPERTSAVVHHSCSTSVVLHSDLREHQLFYITAVLHLWFYTQNVENISCSTSQLFYICDLREHQLFYITAVLHLWFYTQNVENISCSTSQLFYICGSTLRPERTSAVLHHSCSTYVVLYSDLREHQLFYITAVLHLWFYTQKVETSAVLYHSCSTSVVLHSDLREHQLFYITAVLHLPERTSAVVHHSCSKSVVLYSDLREHQLFYITAVLHLRPKRTTAVLFHITAVLHHSCGSLRSEERTTAVLHGNMLLWRG</sequence>
<comment type="caution">
    <text evidence="1">The sequence shown here is derived from an EMBL/GenBank/DDBJ whole genome shotgun (WGS) entry which is preliminary data.</text>
</comment>
<proteinExistence type="predicted"/>
<gene>
    <name evidence="1" type="ORF">F7725_001456</name>
</gene>
<accession>A0A7J5ZJG1</accession>
<protein>
    <submittedName>
        <fullName evidence="1">Uncharacterized protein</fullName>
    </submittedName>
</protein>
<organism evidence="1 2">
    <name type="scientific">Dissostichus mawsoni</name>
    <name type="common">Antarctic cod</name>
    <dbReference type="NCBI Taxonomy" id="36200"/>
    <lineage>
        <taxon>Eukaryota</taxon>
        <taxon>Metazoa</taxon>
        <taxon>Chordata</taxon>
        <taxon>Craniata</taxon>
        <taxon>Vertebrata</taxon>
        <taxon>Euteleostomi</taxon>
        <taxon>Actinopterygii</taxon>
        <taxon>Neopterygii</taxon>
        <taxon>Teleostei</taxon>
        <taxon>Neoteleostei</taxon>
        <taxon>Acanthomorphata</taxon>
        <taxon>Eupercaria</taxon>
        <taxon>Perciformes</taxon>
        <taxon>Notothenioidei</taxon>
        <taxon>Nototheniidae</taxon>
        <taxon>Dissostichus</taxon>
    </lineage>
</organism>
<evidence type="ECO:0000313" key="2">
    <source>
        <dbReference type="Proteomes" id="UP000518266"/>
    </source>
</evidence>
<reference evidence="1 2" key="1">
    <citation type="submission" date="2020-03" db="EMBL/GenBank/DDBJ databases">
        <title>Dissostichus mawsoni Genome sequencing and assembly.</title>
        <authorList>
            <person name="Park H."/>
        </authorList>
    </citation>
    <scope>NUCLEOTIDE SEQUENCE [LARGE SCALE GENOMIC DNA]</scope>
    <source>
        <strain evidence="1">DM0001</strain>
        <tissue evidence="1">Muscle</tissue>
    </source>
</reference>